<dbReference type="EMBL" id="BAABFC010000018">
    <property type="protein sequence ID" value="GAA4501999.1"/>
    <property type="molecule type" value="Genomic_DNA"/>
</dbReference>
<dbReference type="InterPro" id="IPR050523">
    <property type="entry name" value="AKR_Detox_Biosynth"/>
</dbReference>
<feature type="domain" description="NADP-dependent oxidoreductase" evidence="1">
    <location>
        <begin position="37"/>
        <end position="303"/>
    </location>
</feature>
<dbReference type="SUPFAM" id="SSF51430">
    <property type="entry name" value="NAD(P)-linked oxidoreductase"/>
    <property type="match status" value="1"/>
</dbReference>
<sequence>MTFPLQQRLPTASRLILSCRGLGADGEQTPLLRRAVQQAEVLLEAALACGLRQLDQADSDHHGKSQQVLGELFRRQPTLRQQFILQTKCGLVPEEADHCRQYDLSARHLIQSVELSLERLHTDYLDILLLHRPDPLMEPEELLEAWYRLRQAGKVRLLGAVNVSVAQLAWVQQLLPEPPVVLQQEMSLGQRRWLEAELPGHGAGQETLIYCQRHGIQLQAADSLAQGRFSGGPGALPHTAPICRLLKALAADHHCLPESLVLAWLLRHPAGIQPVVDCRQADRLRAVSQAQEISLSREEWYRLYQTARGQPLP</sequence>
<accession>A0ABP8QG85</accession>
<name>A0ABP8QG85_9GAMM</name>
<dbReference type="InterPro" id="IPR036812">
    <property type="entry name" value="NAD(P)_OxRdtase_dom_sf"/>
</dbReference>
<dbReference type="Pfam" id="PF00248">
    <property type="entry name" value="Aldo_ket_red"/>
    <property type="match status" value="1"/>
</dbReference>
<gene>
    <name evidence="2" type="ORF">GCM10023095_26010</name>
</gene>
<dbReference type="Gene3D" id="3.20.20.100">
    <property type="entry name" value="NADP-dependent oxidoreductase domain"/>
    <property type="match status" value="1"/>
</dbReference>
<reference evidence="3" key="1">
    <citation type="journal article" date="2019" name="Int. J. Syst. Evol. Microbiol.">
        <title>The Global Catalogue of Microorganisms (GCM) 10K type strain sequencing project: providing services to taxonomists for standard genome sequencing and annotation.</title>
        <authorList>
            <consortium name="The Broad Institute Genomics Platform"/>
            <consortium name="The Broad Institute Genome Sequencing Center for Infectious Disease"/>
            <person name="Wu L."/>
            <person name="Ma J."/>
        </authorList>
    </citation>
    <scope>NUCLEOTIDE SEQUENCE [LARGE SCALE GENOMIC DNA]</scope>
    <source>
        <strain evidence="3">JCM 32226</strain>
    </source>
</reference>
<dbReference type="PANTHER" id="PTHR43364:SF1">
    <property type="entry name" value="OXIDOREDUCTASE YDHF"/>
    <property type="match status" value="1"/>
</dbReference>
<proteinExistence type="predicted"/>
<evidence type="ECO:0000259" key="1">
    <source>
        <dbReference type="Pfam" id="PF00248"/>
    </source>
</evidence>
<evidence type="ECO:0000313" key="3">
    <source>
        <dbReference type="Proteomes" id="UP001501321"/>
    </source>
</evidence>
<dbReference type="RefSeq" id="WP_345013820.1">
    <property type="nucleotide sequence ID" value="NZ_BAABFC010000018.1"/>
</dbReference>
<organism evidence="2 3">
    <name type="scientific">Pseudaeromonas paramecii</name>
    <dbReference type="NCBI Taxonomy" id="2138166"/>
    <lineage>
        <taxon>Bacteria</taxon>
        <taxon>Pseudomonadati</taxon>
        <taxon>Pseudomonadota</taxon>
        <taxon>Gammaproteobacteria</taxon>
        <taxon>Aeromonadales</taxon>
        <taxon>Aeromonadaceae</taxon>
        <taxon>Pseudaeromonas</taxon>
    </lineage>
</organism>
<evidence type="ECO:0000313" key="2">
    <source>
        <dbReference type="EMBL" id="GAA4501999.1"/>
    </source>
</evidence>
<protein>
    <submittedName>
        <fullName evidence="2">Aldo/keto reductase</fullName>
    </submittedName>
</protein>
<keyword evidence="3" id="KW-1185">Reference proteome</keyword>
<comment type="caution">
    <text evidence="2">The sequence shown here is derived from an EMBL/GenBank/DDBJ whole genome shotgun (WGS) entry which is preliminary data.</text>
</comment>
<dbReference type="PANTHER" id="PTHR43364">
    <property type="entry name" value="NADH-SPECIFIC METHYLGLYOXAL REDUCTASE-RELATED"/>
    <property type="match status" value="1"/>
</dbReference>
<dbReference type="InterPro" id="IPR023210">
    <property type="entry name" value="NADP_OxRdtase_dom"/>
</dbReference>
<dbReference type="Proteomes" id="UP001501321">
    <property type="component" value="Unassembled WGS sequence"/>
</dbReference>